<dbReference type="InterPro" id="IPR008769">
    <property type="entry name" value="PhaF_PhaI"/>
</dbReference>
<proteinExistence type="predicted"/>
<accession>A0A0P6YM01</accession>
<name>A0A0P6YM01_9CHLR</name>
<dbReference type="STRING" id="70996.SE18_01240"/>
<dbReference type="PANTHER" id="PTHR38664">
    <property type="entry name" value="SLR0058 PROTEIN"/>
    <property type="match status" value="1"/>
</dbReference>
<keyword evidence="1" id="KW-0175">Coiled coil</keyword>
<reference evidence="2 3" key="1">
    <citation type="submission" date="2015-07" db="EMBL/GenBank/DDBJ databases">
        <title>Whole genome sequence of Herpetosiphon geysericola DSM 7119.</title>
        <authorList>
            <person name="Hemp J."/>
            <person name="Ward L.M."/>
            <person name="Pace L.A."/>
            <person name="Fischer W.W."/>
        </authorList>
    </citation>
    <scope>NUCLEOTIDE SEQUENCE [LARGE SCALE GENOMIC DNA]</scope>
    <source>
        <strain evidence="2 3">DSM 7119</strain>
    </source>
</reference>
<sequence>MADEIEVNLNEIKKDADDRGVPFVDGVRKLMLAAVGAVAMTRDEMEQFVGRLVDRGEVAEREAKTLLNDVLSRRKREVEHVADEAESRVESRLEQVLNRMNIPSKRDIDELSDKIAQLSARVEELKKSRNA</sequence>
<keyword evidence="3" id="KW-1185">Reference proteome</keyword>
<dbReference type="AlphaFoldDB" id="A0A0P6YM01"/>
<dbReference type="OrthoDB" id="159832at2"/>
<dbReference type="Pfam" id="PF05597">
    <property type="entry name" value="Phasin"/>
    <property type="match status" value="1"/>
</dbReference>
<evidence type="ECO:0000313" key="2">
    <source>
        <dbReference type="EMBL" id="KPL91648.1"/>
    </source>
</evidence>
<gene>
    <name evidence="2" type="ORF">SE18_01240</name>
</gene>
<dbReference type="Proteomes" id="UP000050277">
    <property type="component" value="Unassembled WGS sequence"/>
</dbReference>
<dbReference type="PANTHER" id="PTHR38664:SF1">
    <property type="entry name" value="SLR0058 PROTEIN"/>
    <property type="match status" value="1"/>
</dbReference>
<protein>
    <submittedName>
        <fullName evidence="2">Poly(Hydroxyalkanoate) granule-associated protein</fullName>
    </submittedName>
</protein>
<feature type="coiled-coil region" evidence="1">
    <location>
        <begin position="68"/>
        <end position="128"/>
    </location>
</feature>
<evidence type="ECO:0000256" key="1">
    <source>
        <dbReference type="SAM" id="Coils"/>
    </source>
</evidence>
<dbReference type="RefSeq" id="WP_054532596.1">
    <property type="nucleotide sequence ID" value="NZ_LGKP01000004.1"/>
</dbReference>
<evidence type="ECO:0000313" key="3">
    <source>
        <dbReference type="Proteomes" id="UP000050277"/>
    </source>
</evidence>
<organism evidence="2 3">
    <name type="scientific">Herpetosiphon geysericola</name>
    <dbReference type="NCBI Taxonomy" id="70996"/>
    <lineage>
        <taxon>Bacteria</taxon>
        <taxon>Bacillati</taxon>
        <taxon>Chloroflexota</taxon>
        <taxon>Chloroflexia</taxon>
        <taxon>Herpetosiphonales</taxon>
        <taxon>Herpetosiphonaceae</taxon>
        <taxon>Herpetosiphon</taxon>
    </lineage>
</organism>
<comment type="caution">
    <text evidence="2">The sequence shown here is derived from an EMBL/GenBank/DDBJ whole genome shotgun (WGS) entry which is preliminary data.</text>
</comment>
<dbReference type="EMBL" id="LGKP01000004">
    <property type="protein sequence ID" value="KPL91648.1"/>
    <property type="molecule type" value="Genomic_DNA"/>
</dbReference>